<sequence length="294" mass="31023">MKLEGVYPALVTPFNASGDLDLDALGRVLDFVIAAGAAGIVVLGSTGEFYACSDAERRQVLAHAREAVAGRVPLIAGTNAAGTREVIAHTRGAHELGYDAVLLAPPFYALPSQRELARHFQTVLEAVDIPVVLYNFPARSGVTIGYEVLDALVEDPNLIGIKESSGDIGRLHGLLERYGRLGDAFTVICGCDDQILEYCAWGVRAWIGGAASFAPREHVAVLDAALAGDLAAARTQLQRLLPLLASMEGGGYTQKAKLGCALAGVPAGDTRPPLYPLAADERDAFAALYARWLG</sequence>
<evidence type="ECO:0000256" key="6">
    <source>
        <dbReference type="PIRSR" id="PIRSR001365-2"/>
    </source>
</evidence>
<keyword evidence="2 4" id="KW-0456">Lyase</keyword>
<feature type="active site" description="Schiff-base intermediate with substrate" evidence="5">
    <location>
        <position position="162"/>
    </location>
</feature>
<dbReference type="RefSeq" id="WP_132542264.1">
    <property type="nucleotide sequence ID" value="NZ_SLWY01000010.1"/>
</dbReference>
<evidence type="ECO:0000313" key="8">
    <source>
        <dbReference type="Proteomes" id="UP000295765"/>
    </source>
</evidence>
<dbReference type="InterPro" id="IPR002220">
    <property type="entry name" value="DapA-like"/>
</dbReference>
<evidence type="ECO:0000256" key="3">
    <source>
        <dbReference type="ARBA" id="ARBA00023270"/>
    </source>
</evidence>
<name>A0A4R2L3H4_9GAMM</name>
<evidence type="ECO:0000256" key="4">
    <source>
        <dbReference type="PIRNR" id="PIRNR001365"/>
    </source>
</evidence>
<dbReference type="InterPro" id="IPR020625">
    <property type="entry name" value="Schiff_base-form_aldolases_AS"/>
</dbReference>
<comment type="similarity">
    <text evidence="1 4">Belongs to the DapA family.</text>
</comment>
<dbReference type="Pfam" id="PF00701">
    <property type="entry name" value="DHDPS"/>
    <property type="match status" value="1"/>
</dbReference>
<accession>A0A4R2L3H4</accession>
<dbReference type="Gene3D" id="3.20.20.70">
    <property type="entry name" value="Aldolase class I"/>
    <property type="match status" value="1"/>
</dbReference>
<dbReference type="CDD" id="cd00408">
    <property type="entry name" value="DHDPS-like"/>
    <property type="match status" value="1"/>
</dbReference>
<feature type="active site" description="Proton donor/acceptor" evidence="5">
    <location>
        <position position="134"/>
    </location>
</feature>
<keyword evidence="3" id="KW-0704">Schiff base</keyword>
<keyword evidence="8" id="KW-1185">Reference proteome</keyword>
<dbReference type="InterPro" id="IPR013785">
    <property type="entry name" value="Aldolase_TIM"/>
</dbReference>
<dbReference type="PROSITE" id="PS00666">
    <property type="entry name" value="DHDPS_2"/>
    <property type="match status" value="1"/>
</dbReference>
<feature type="binding site" evidence="6">
    <location>
        <position position="207"/>
    </location>
    <ligand>
        <name>pyruvate</name>
        <dbReference type="ChEBI" id="CHEBI:15361"/>
    </ligand>
</feature>
<evidence type="ECO:0000256" key="2">
    <source>
        <dbReference type="ARBA" id="ARBA00023239"/>
    </source>
</evidence>
<evidence type="ECO:0000256" key="1">
    <source>
        <dbReference type="ARBA" id="ARBA00007592"/>
    </source>
</evidence>
<proteinExistence type="inferred from homology"/>
<dbReference type="PIRSF" id="PIRSF001365">
    <property type="entry name" value="DHDPS"/>
    <property type="match status" value="1"/>
</dbReference>
<dbReference type="GO" id="GO:0008840">
    <property type="term" value="F:4-hydroxy-tetrahydrodipicolinate synthase activity"/>
    <property type="evidence" value="ECO:0007669"/>
    <property type="project" value="TreeGrafter"/>
</dbReference>
<dbReference type="InterPro" id="IPR020624">
    <property type="entry name" value="Schiff_base-form_aldolases_CS"/>
</dbReference>
<dbReference type="EMBL" id="SLWY01000010">
    <property type="protein sequence ID" value="TCO81064.1"/>
    <property type="molecule type" value="Genomic_DNA"/>
</dbReference>
<dbReference type="PRINTS" id="PR00146">
    <property type="entry name" value="DHPICSNTHASE"/>
</dbReference>
<dbReference type="AlphaFoldDB" id="A0A4R2L3H4"/>
<feature type="binding site" evidence="6">
    <location>
        <position position="46"/>
    </location>
    <ligand>
        <name>pyruvate</name>
        <dbReference type="ChEBI" id="CHEBI:15361"/>
    </ligand>
</feature>
<reference evidence="7 8" key="1">
    <citation type="submission" date="2019-03" db="EMBL/GenBank/DDBJ databases">
        <title>Genomic Encyclopedia of Type Strains, Phase IV (KMG-IV): sequencing the most valuable type-strain genomes for metagenomic binning, comparative biology and taxonomic classification.</title>
        <authorList>
            <person name="Goeker M."/>
        </authorList>
    </citation>
    <scope>NUCLEOTIDE SEQUENCE [LARGE SCALE GENOMIC DNA]</scope>
    <source>
        <strain evidence="7 8">DSM 25287</strain>
    </source>
</reference>
<dbReference type="GO" id="GO:0044281">
    <property type="term" value="P:small molecule metabolic process"/>
    <property type="evidence" value="ECO:0007669"/>
    <property type="project" value="UniProtKB-ARBA"/>
</dbReference>
<dbReference type="Proteomes" id="UP000295765">
    <property type="component" value="Unassembled WGS sequence"/>
</dbReference>
<dbReference type="OrthoDB" id="9782828at2"/>
<evidence type="ECO:0000313" key="7">
    <source>
        <dbReference type="EMBL" id="TCO81064.1"/>
    </source>
</evidence>
<dbReference type="PROSITE" id="PS00665">
    <property type="entry name" value="DHDPS_1"/>
    <property type="match status" value="1"/>
</dbReference>
<dbReference type="PANTHER" id="PTHR12128">
    <property type="entry name" value="DIHYDRODIPICOLINATE SYNTHASE"/>
    <property type="match status" value="1"/>
</dbReference>
<organism evidence="7 8">
    <name type="scientific">Plasticicumulans lactativorans</name>
    <dbReference type="NCBI Taxonomy" id="1133106"/>
    <lineage>
        <taxon>Bacteria</taxon>
        <taxon>Pseudomonadati</taxon>
        <taxon>Pseudomonadota</taxon>
        <taxon>Gammaproteobacteria</taxon>
        <taxon>Candidatus Competibacteraceae</taxon>
        <taxon>Plasticicumulans</taxon>
    </lineage>
</organism>
<gene>
    <name evidence="7" type="ORF">EV699_11089</name>
</gene>
<dbReference type="GO" id="GO:0005829">
    <property type="term" value="C:cytosol"/>
    <property type="evidence" value="ECO:0007669"/>
    <property type="project" value="TreeGrafter"/>
</dbReference>
<dbReference type="PANTHER" id="PTHR12128:SF66">
    <property type="entry name" value="4-HYDROXY-2-OXOGLUTARATE ALDOLASE, MITOCHONDRIAL"/>
    <property type="match status" value="1"/>
</dbReference>
<evidence type="ECO:0000256" key="5">
    <source>
        <dbReference type="PIRSR" id="PIRSR001365-1"/>
    </source>
</evidence>
<protein>
    <submittedName>
        <fullName evidence="7">4-hydroxy-tetrahydrodipicolinate synthase</fullName>
    </submittedName>
</protein>
<dbReference type="SUPFAM" id="SSF51569">
    <property type="entry name" value="Aldolase"/>
    <property type="match status" value="1"/>
</dbReference>
<comment type="caution">
    <text evidence="7">The sequence shown here is derived from an EMBL/GenBank/DDBJ whole genome shotgun (WGS) entry which is preliminary data.</text>
</comment>
<dbReference type="SMART" id="SM01130">
    <property type="entry name" value="DHDPS"/>
    <property type="match status" value="1"/>
</dbReference>